<name>A0A803NL86_CANSA</name>
<keyword evidence="2" id="KW-1185">Reference proteome</keyword>
<organism evidence="1 2">
    <name type="scientific">Cannabis sativa</name>
    <name type="common">Hemp</name>
    <name type="synonym">Marijuana</name>
    <dbReference type="NCBI Taxonomy" id="3483"/>
    <lineage>
        <taxon>Eukaryota</taxon>
        <taxon>Viridiplantae</taxon>
        <taxon>Streptophyta</taxon>
        <taxon>Embryophyta</taxon>
        <taxon>Tracheophyta</taxon>
        <taxon>Spermatophyta</taxon>
        <taxon>Magnoliopsida</taxon>
        <taxon>eudicotyledons</taxon>
        <taxon>Gunneridae</taxon>
        <taxon>Pentapetalae</taxon>
        <taxon>rosids</taxon>
        <taxon>fabids</taxon>
        <taxon>Rosales</taxon>
        <taxon>Cannabaceae</taxon>
        <taxon>Cannabis</taxon>
    </lineage>
</organism>
<evidence type="ECO:0000313" key="2">
    <source>
        <dbReference type="Proteomes" id="UP000596661"/>
    </source>
</evidence>
<evidence type="ECO:0000313" key="1">
    <source>
        <dbReference type="EnsemblPlants" id="cds.evm.model.01.2459"/>
    </source>
</evidence>
<dbReference type="AlphaFoldDB" id="A0A803NL86"/>
<dbReference type="EMBL" id="UZAU01000073">
    <property type="status" value="NOT_ANNOTATED_CDS"/>
    <property type="molecule type" value="Genomic_DNA"/>
</dbReference>
<proteinExistence type="predicted"/>
<sequence>MQYSPGGPLPPYIFISAVEILATMLEERLDSGRIKGIQLSRHGPRLSNLFFAGGLIHVARANIEEALVARDHVKKVLWISIKQMHFANALSGVARVCLLALEVATEKGL</sequence>
<dbReference type="Proteomes" id="UP000596661">
    <property type="component" value="Chromosome 1"/>
</dbReference>
<dbReference type="Gramene" id="evm.model.01.2459">
    <property type="protein sequence ID" value="cds.evm.model.01.2459"/>
    <property type="gene ID" value="evm.TU.01.2459"/>
</dbReference>
<protein>
    <submittedName>
        <fullName evidence="1">Uncharacterized protein</fullName>
    </submittedName>
</protein>
<reference evidence="1" key="2">
    <citation type="submission" date="2021-03" db="UniProtKB">
        <authorList>
            <consortium name="EnsemblPlants"/>
        </authorList>
    </citation>
    <scope>IDENTIFICATION</scope>
</reference>
<reference evidence="1" key="1">
    <citation type="submission" date="2018-11" db="EMBL/GenBank/DDBJ databases">
        <authorList>
            <person name="Grassa J C."/>
        </authorList>
    </citation>
    <scope>NUCLEOTIDE SEQUENCE [LARGE SCALE GENOMIC DNA]</scope>
</reference>
<dbReference type="EnsemblPlants" id="evm.model.01.2459">
    <property type="protein sequence ID" value="cds.evm.model.01.2459"/>
    <property type="gene ID" value="evm.TU.01.2459"/>
</dbReference>
<accession>A0A803NL86</accession>